<dbReference type="AlphaFoldDB" id="A0A933W2Y2"/>
<protein>
    <submittedName>
        <fullName evidence="1">Uncharacterized protein</fullName>
    </submittedName>
</protein>
<reference evidence="1" key="1">
    <citation type="submission" date="2020-07" db="EMBL/GenBank/DDBJ databases">
        <title>Huge and variable diversity of episymbiotic CPR bacteria and DPANN archaea in groundwater ecosystems.</title>
        <authorList>
            <person name="He C.Y."/>
            <person name="Keren R."/>
            <person name="Whittaker M."/>
            <person name="Farag I.F."/>
            <person name="Doudna J."/>
            <person name="Cate J.H.D."/>
            <person name="Banfield J.F."/>
        </authorList>
    </citation>
    <scope>NUCLEOTIDE SEQUENCE</scope>
    <source>
        <strain evidence="1">NC_groundwater_1818_Pr3_B-0.1um_66_35</strain>
    </source>
</reference>
<evidence type="ECO:0000313" key="2">
    <source>
        <dbReference type="Proteomes" id="UP000782519"/>
    </source>
</evidence>
<name>A0A933W2Y2_RHOPL</name>
<sequence length="162" mass="16883">MSRVRVFALGLPLLVLGLLGARGELIAGPRPCIVVSDRAVQIAPTPRQAQLHVGFTDDPVRATVRVQIVDDPDAADFAVTDDAATDEPSACALAPTTRLVAIAEQPAATDPVIYLSHDDGGGADYRIFVRSNSFTARDAAALLVGASDRHAPITTASIGSRS</sequence>
<gene>
    <name evidence="1" type="ORF">HZA66_15005</name>
</gene>
<dbReference type="Proteomes" id="UP000782519">
    <property type="component" value="Unassembled WGS sequence"/>
</dbReference>
<comment type="caution">
    <text evidence="1">The sequence shown here is derived from an EMBL/GenBank/DDBJ whole genome shotgun (WGS) entry which is preliminary data.</text>
</comment>
<organism evidence="1 2">
    <name type="scientific">Rhodopseudomonas palustris</name>
    <dbReference type="NCBI Taxonomy" id="1076"/>
    <lineage>
        <taxon>Bacteria</taxon>
        <taxon>Pseudomonadati</taxon>
        <taxon>Pseudomonadota</taxon>
        <taxon>Alphaproteobacteria</taxon>
        <taxon>Hyphomicrobiales</taxon>
        <taxon>Nitrobacteraceae</taxon>
        <taxon>Rhodopseudomonas</taxon>
    </lineage>
</organism>
<evidence type="ECO:0000313" key="1">
    <source>
        <dbReference type="EMBL" id="MBI5130748.1"/>
    </source>
</evidence>
<accession>A0A933W2Y2</accession>
<proteinExistence type="predicted"/>
<dbReference type="EMBL" id="JACRJB010000043">
    <property type="protein sequence ID" value="MBI5130748.1"/>
    <property type="molecule type" value="Genomic_DNA"/>
</dbReference>